<feature type="domain" description="D-glucuronyl C5-epimerase C-terminal" evidence="2">
    <location>
        <begin position="231"/>
        <end position="410"/>
    </location>
</feature>
<dbReference type="OrthoDB" id="5241829at2"/>
<dbReference type="Proteomes" id="UP000239322">
    <property type="component" value="Unassembled WGS sequence"/>
</dbReference>
<accession>A0A2S9PY10</accession>
<gene>
    <name evidence="3" type="ORF">C6N75_10690</name>
</gene>
<organism evidence="3 4">
    <name type="scientific">Streptomyces solincola</name>
    <dbReference type="NCBI Taxonomy" id="2100817"/>
    <lineage>
        <taxon>Bacteria</taxon>
        <taxon>Bacillati</taxon>
        <taxon>Actinomycetota</taxon>
        <taxon>Actinomycetes</taxon>
        <taxon>Kitasatosporales</taxon>
        <taxon>Streptomycetaceae</taxon>
        <taxon>Streptomyces</taxon>
    </lineage>
</organism>
<sequence length="598" mass="65515">MTGKRRAAVGRRRFIRLAGGTVAGGAVVGGGAFTAVATGVFDDPVADPFARMPRSLALSLPGGTGGGSGIPLPPLPDPLDEGTASIPDTPPRIPYSENMPNPRTGVDVPTTLPFAFQKNGFTIVSDLPEALRPWRNRPTTWANATPPVTSLYHLNTQGAYMYYKPATKGGTKPGPVGYDHPVGQAQFGLGCISSYRTERDATRKALFLKRAKDQANRLITKRVVTRGAWYFPYPWDYTHAEHSGVSYKAPWYSGMAQGEVISLFAQLAGLDGITSQERTLYTNAANGAFASLLRGDDGHPWVVNKDRAGHLWIQEYPFKSPGAGDYTYNGMIFAMFGLWDYYQLTGNKLAAELYDGACTTMARYFSLLRNPRWFSYYCQTHRIPAPTYHHHHVTLWQQLHAQTNSAVFANQLDTLLDDYPSPVLAAGSLIAIGSGTHTLYTVDAKTDGGYYHDKKTGKGQDKILSSKKVTFTRATQAPVNQRRRIKGAGIWYRISAGAYKGMWIGEAWPNVFLRGEHMVTTYRIRRTLTVPANAAVTAYKFGTDGATGLTKSLKSASVQPFQFDRRSIVNGRAMCRIVAGSLAGYWVPANQVLTDGRT</sequence>
<reference evidence="3 4" key="1">
    <citation type="submission" date="2018-03" db="EMBL/GenBank/DDBJ databases">
        <title>Novel Streptomyces sp. from soil.</title>
        <authorList>
            <person name="Tan G.Y.A."/>
            <person name="Lee Z.Y."/>
        </authorList>
    </citation>
    <scope>NUCLEOTIDE SEQUENCE [LARGE SCALE GENOMIC DNA]</scope>
    <source>
        <strain evidence="3 4">ST5x</strain>
    </source>
</reference>
<dbReference type="InterPro" id="IPR010598">
    <property type="entry name" value="C5-epim_C"/>
</dbReference>
<dbReference type="RefSeq" id="WP_105868636.1">
    <property type="nucleotide sequence ID" value="NZ_PVLV01000131.1"/>
</dbReference>
<dbReference type="InterPro" id="IPR006311">
    <property type="entry name" value="TAT_signal"/>
</dbReference>
<feature type="region of interest" description="Disordered" evidence="1">
    <location>
        <begin position="60"/>
        <end position="102"/>
    </location>
</feature>
<dbReference type="EMBL" id="PVLV01000131">
    <property type="protein sequence ID" value="PRH79227.1"/>
    <property type="molecule type" value="Genomic_DNA"/>
</dbReference>
<proteinExistence type="predicted"/>
<protein>
    <recommendedName>
        <fullName evidence="2">D-glucuronyl C5-epimerase C-terminal domain-containing protein</fullName>
    </recommendedName>
</protein>
<name>A0A2S9PY10_9ACTN</name>
<dbReference type="AlphaFoldDB" id="A0A2S9PY10"/>
<dbReference type="Pfam" id="PF06662">
    <property type="entry name" value="C5-epim_C"/>
    <property type="match status" value="1"/>
</dbReference>
<evidence type="ECO:0000313" key="3">
    <source>
        <dbReference type="EMBL" id="PRH79227.1"/>
    </source>
</evidence>
<evidence type="ECO:0000259" key="2">
    <source>
        <dbReference type="Pfam" id="PF06662"/>
    </source>
</evidence>
<keyword evidence="4" id="KW-1185">Reference proteome</keyword>
<comment type="caution">
    <text evidence="3">The sequence shown here is derived from an EMBL/GenBank/DDBJ whole genome shotgun (WGS) entry which is preliminary data.</text>
</comment>
<evidence type="ECO:0000256" key="1">
    <source>
        <dbReference type="SAM" id="MobiDB-lite"/>
    </source>
</evidence>
<evidence type="ECO:0000313" key="4">
    <source>
        <dbReference type="Proteomes" id="UP000239322"/>
    </source>
</evidence>
<dbReference type="PROSITE" id="PS51318">
    <property type="entry name" value="TAT"/>
    <property type="match status" value="1"/>
</dbReference>